<keyword evidence="1" id="KW-0472">Membrane</keyword>
<dbReference type="AlphaFoldDB" id="D5UQH0"/>
<keyword evidence="3" id="KW-1185">Reference proteome</keyword>
<accession>D5UQH0</accession>
<gene>
    <name evidence="2" type="ordered locus">Tpau_2333</name>
</gene>
<reference evidence="3" key="1">
    <citation type="submission" date="2010-03" db="EMBL/GenBank/DDBJ databases">
        <title>The complete chromosome of Tsukamurella paurometabola DSM 20162.</title>
        <authorList>
            <consortium name="US DOE Joint Genome Institute (JGI-PGF)"/>
            <person name="Lucas S."/>
            <person name="Copeland A."/>
            <person name="Lapidus A."/>
            <person name="Glavina del Rio T."/>
            <person name="Dalin E."/>
            <person name="Tice H."/>
            <person name="Bruce D."/>
            <person name="Goodwin L."/>
            <person name="Pitluck S."/>
            <person name="Kyrpides N."/>
            <person name="Mavromatis K."/>
            <person name="Ivanova N."/>
            <person name="Mikhailova N."/>
            <person name="Munk A.C."/>
            <person name="Brettin T."/>
            <person name="Detter J.C."/>
            <person name="Tapia R."/>
            <person name="Han C."/>
            <person name="Larimer F."/>
            <person name="Land M."/>
            <person name="Hauser L."/>
            <person name="Markowitz V."/>
            <person name="Cheng J.-F."/>
            <person name="Hugenholtz P."/>
            <person name="Woyke T."/>
            <person name="Wu D."/>
            <person name="Jando M."/>
            <person name="Brambilla E."/>
            <person name="Klenk H.-P."/>
            <person name="Eisen J.A."/>
        </authorList>
    </citation>
    <scope>NUCLEOTIDE SEQUENCE [LARGE SCALE GENOMIC DNA]</scope>
    <source>
        <strain evidence="3">ATCC 8368 / DSM 20162 / CCUG 35730 / CIP 100753 / JCM 10117 / KCTC 9821 / NBRC 16120 / NCIMB 702349 / NCTC 13040</strain>
    </source>
</reference>
<organism evidence="2 3">
    <name type="scientific">Tsukamurella paurometabola (strain ATCC 8368 / DSM 20162 / CCUG 35730 / CIP 100753 / JCM 10117 / KCTC 9821 / NBRC 16120 / NCIMB 702349 / NCTC 13040)</name>
    <name type="common">Corynebacterium paurometabolum</name>
    <dbReference type="NCBI Taxonomy" id="521096"/>
    <lineage>
        <taxon>Bacteria</taxon>
        <taxon>Bacillati</taxon>
        <taxon>Actinomycetota</taxon>
        <taxon>Actinomycetes</taxon>
        <taxon>Mycobacteriales</taxon>
        <taxon>Tsukamurellaceae</taxon>
        <taxon>Tsukamurella</taxon>
    </lineage>
</organism>
<proteinExistence type="predicted"/>
<dbReference type="Proteomes" id="UP000001213">
    <property type="component" value="Chromosome"/>
</dbReference>
<dbReference type="KEGG" id="tpr:Tpau_2333"/>
<reference evidence="2 3" key="2">
    <citation type="journal article" date="2011" name="Stand. Genomic Sci.">
        <title>Complete genome sequence of Tsukamurella paurometabola type strain (no. 33).</title>
        <authorList>
            <person name="Munk A.C."/>
            <person name="Lapidus A."/>
            <person name="Lucas S."/>
            <person name="Nolan M."/>
            <person name="Tice H."/>
            <person name="Cheng J.F."/>
            <person name="Del Rio T.G."/>
            <person name="Goodwin L."/>
            <person name="Pitluck S."/>
            <person name="Liolios K."/>
            <person name="Huntemann M."/>
            <person name="Ivanova N."/>
            <person name="Mavromatis K."/>
            <person name="Mikhailova N."/>
            <person name="Pati A."/>
            <person name="Chen A."/>
            <person name="Palaniappan K."/>
            <person name="Tapia R."/>
            <person name="Han C."/>
            <person name="Land M."/>
            <person name="Hauser L."/>
            <person name="Chang Y.J."/>
            <person name="Jeffries C.D."/>
            <person name="Brettin T."/>
            <person name="Yasawong M."/>
            <person name="Brambilla E.M."/>
            <person name="Rohde M."/>
            <person name="Sikorski J."/>
            <person name="Goker M."/>
            <person name="Detter J.C."/>
            <person name="Woyke T."/>
            <person name="Bristow J."/>
            <person name="Eisen J.A."/>
            <person name="Markowitz V."/>
            <person name="Hugenholtz P."/>
            <person name="Kyrpides N.C."/>
            <person name="Klenk H.P."/>
        </authorList>
    </citation>
    <scope>NUCLEOTIDE SEQUENCE [LARGE SCALE GENOMIC DNA]</scope>
    <source>
        <strain evidence="3">ATCC 8368 / DSM 20162 / CCUG 35730 / CIP 100753 / JCM 10117 / KCTC 9821 / NBRC 16120 / NCIMB 702349 / NCTC 13040</strain>
    </source>
</reference>
<protein>
    <submittedName>
        <fullName evidence="2">Uncharacterized protein</fullName>
    </submittedName>
</protein>
<evidence type="ECO:0000256" key="1">
    <source>
        <dbReference type="SAM" id="Phobius"/>
    </source>
</evidence>
<feature type="transmembrane region" description="Helical" evidence="1">
    <location>
        <begin position="36"/>
        <end position="56"/>
    </location>
</feature>
<name>D5UQH0_TSUPD</name>
<evidence type="ECO:0000313" key="3">
    <source>
        <dbReference type="Proteomes" id="UP000001213"/>
    </source>
</evidence>
<feature type="transmembrane region" description="Helical" evidence="1">
    <location>
        <begin position="62"/>
        <end position="85"/>
    </location>
</feature>
<sequence>MSSSFWGVLAPAGTLLIVLAIFAWKNRGQNIRLSGSDILVGFGVGFAVTLVISAVVRPQLPFTSGVAASGPLLIGYPLALTLALVRTRRRRSRAAQDAEAARAQIPPAAREYFRACDFPSRAGAALTSARPPTPEAATDLVAYWIFAALDSGDYVDFSRTVHYTTALRGWRLSSPTLIEAVPVLTAPFLRSGDEWVPEVDRAFRRTAIALLTTRFGTPVAA</sequence>
<dbReference type="EMBL" id="CP001966">
    <property type="protein sequence ID" value="ADG78940.1"/>
    <property type="molecule type" value="Genomic_DNA"/>
</dbReference>
<feature type="transmembrane region" description="Helical" evidence="1">
    <location>
        <begin position="6"/>
        <end position="24"/>
    </location>
</feature>
<keyword evidence="1" id="KW-0812">Transmembrane</keyword>
<dbReference type="STRING" id="521096.Tpau_2333"/>
<evidence type="ECO:0000313" key="2">
    <source>
        <dbReference type="EMBL" id="ADG78940.1"/>
    </source>
</evidence>
<dbReference type="HOGENOM" id="CLU_1250204_0_0_11"/>
<keyword evidence="1" id="KW-1133">Transmembrane helix</keyword>